<comment type="caution">
    <text evidence="4">The sequence shown here is derived from an EMBL/GenBank/DDBJ whole genome shotgun (WGS) entry which is preliminary data.</text>
</comment>
<dbReference type="PANTHER" id="PTHR24346">
    <property type="entry name" value="MAP/MICROTUBULE AFFINITY-REGULATING KINASE"/>
    <property type="match status" value="1"/>
</dbReference>
<evidence type="ECO:0000259" key="3">
    <source>
        <dbReference type="PROSITE" id="PS50011"/>
    </source>
</evidence>
<dbReference type="SUPFAM" id="SSF56112">
    <property type="entry name" value="Protein kinase-like (PK-like)"/>
    <property type="match status" value="1"/>
</dbReference>
<dbReference type="Gene3D" id="1.10.510.10">
    <property type="entry name" value="Transferase(Phosphotransferase) domain 1"/>
    <property type="match status" value="1"/>
</dbReference>
<reference evidence="4 5" key="1">
    <citation type="submission" date="2016-10" db="EMBL/GenBank/DDBJ databases">
        <title>The genome of Paramicrosporidium saccamoebae is the missing link in understanding Cryptomycota and Microsporidia evolution.</title>
        <authorList>
            <person name="Quandt C.A."/>
            <person name="Beaudet D."/>
            <person name="Corsaro D."/>
            <person name="Michel R."/>
            <person name="Corradi N."/>
            <person name="James T."/>
        </authorList>
    </citation>
    <scope>NUCLEOTIDE SEQUENCE [LARGE SCALE GENOMIC DNA]</scope>
    <source>
        <strain evidence="4 5">KSL3</strain>
    </source>
</reference>
<dbReference type="GO" id="GO:0005524">
    <property type="term" value="F:ATP binding"/>
    <property type="evidence" value="ECO:0007669"/>
    <property type="project" value="UniProtKB-KW"/>
</dbReference>
<dbReference type="Proteomes" id="UP000240830">
    <property type="component" value="Unassembled WGS sequence"/>
</dbReference>
<organism evidence="4 5">
    <name type="scientific">Paramicrosporidium saccamoebae</name>
    <dbReference type="NCBI Taxonomy" id="1246581"/>
    <lineage>
        <taxon>Eukaryota</taxon>
        <taxon>Fungi</taxon>
        <taxon>Fungi incertae sedis</taxon>
        <taxon>Cryptomycota</taxon>
        <taxon>Cryptomycota incertae sedis</taxon>
        <taxon>Paramicrosporidium</taxon>
    </lineage>
</organism>
<dbReference type="InterPro" id="IPR000719">
    <property type="entry name" value="Prot_kinase_dom"/>
</dbReference>
<dbReference type="GO" id="GO:0004674">
    <property type="term" value="F:protein serine/threonine kinase activity"/>
    <property type="evidence" value="ECO:0007669"/>
    <property type="project" value="TreeGrafter"/>
</dbReference>
<dbReference type="AlphaFoldDB" id="A0A2H9TH42"/>
<dbReference type="GO" id="GO:0035556">
    <property type="term" value="P:intracellular signal transduction"/>
    <property type="evidence" value="ECO:0007669"/>
    <property type="project" value="TreeGrafter"/>
</dbReference>
<protein>
    <submittedName>
        <fullName evidence="4">Protein Smok3c</fullName>
    </submittedName>
</protein>
<dbReference type="PANTHER" id="PTHR24346:SF77">
    <property type="entry name" value="SERINE THREONINE PROTEIN KINASE"/>
    <property type="match status" value="1"/>
</dbReference>
<dbReference type="STRING" id="1246581.A0A2H9TH42"/>
<dbReference type="InterPro" id="IPR008271">
    <property type="entry name" value="Ser/Thr_kinase_AS"/>
</dbReference>
<evidence type="ECO:0000256" key="1">
    <source>
        <dbReference type="ARBA" id="ARBA00022741"/>
    </source>
</evidence>
<accession>A0A2H9TH42</accession>
<dbReference type="GO" id="GO:0005737">
    <property type="term" value="C:cytoplasm"/>
    <property type="evidence" value="ECO:0007669"/>
    <property type="project" value="TreeGrafter"/>
</dbReference>
<dbReference type="SMART" id="SM00220">
    <property type="entry name" value="S_TKc"/>
    <property type="match status" value="1"/>
</dbReference>
<keyword evidence="1" id="KW-0547">Nucleotide-binding</keyword>
<feature type="domain" description="Protein kinase" evidence="3">
    <location>
        <begin position="1"/>
        <end position="250"/>
    </location>
</feature>
<gene>
    <name evidence="4" type="ORF">PSACC_03104</name>
</gene>
<name>A0A2H9TH42_9FUNG</name>
<evidence type="ECO:0000256" key="2">
    <source>
        <dbReference type="ARBA" id="ARBA00022840"/>
    </source>
</evidence>
<sequence length="265" mass="29417">MNTPVTAVKTINGYEWGNEIGKGTQHLRVNNYIGAWGKVRMTVGCPSHCSEVELVQTLCHQNIIKYHELDDHTNPDKFYLFMELCASDISSAINTKAVFKQLLEGLFYLSTQNVAHHDIKTDNILITADGVVKISDFGVSERYDPGVGCNVFFGTPAFQAPEIAKNITGDPYDGHKADVWSAGVILYQIVTGELPFTGGSVYLLIKSIDNDPVRIPSLSDKRLRDLLTKLLAKEPENRPTAEEALQHPWFTEETETGEVGCCRIT</sequence>
<dbReference type="PROSITE" id="PS50011">
    <property type="entry name" value="PROTEIN_KINASE_DOM"/>
    <property type="match status" value="1"/>
</dbReference>
<evidence type="ECO:0000313" key="4">
    <source>
        <dbReference type="EMBL" id="PJF17087.1"/>
    </source>
</evidence>
<evidence type="ECO:0000313" key="5">
    <source>
        <dbReference type="Proteomes" id="UP000240830"/>
    </source>
</evidence>
<proteinExistence type="predicted"/>
<dbReference type="OrthoDB" id="266718at2759"/>
<dbReference type="InterPro" id="IPR011009">
    <property type="entry name" value="Kinase-like_dom_sf"/>
</dbReference>
<dbReference type="EMBL" id="MTSL01000191">
    <property type="protein sequence ID" value="PJF17087.1"/>
    <property type="molecule type" value="Genomic_DNA"/>
</dbReference>
<keyword evidence="2" id="KW-0067">ATP-binding</keyword>
<dbReference type="PROSITE" id="PS00108">
    <property type="entry name" value="PROTEIN_KINASE_ST"/>
    <property type="match status" value="1"/>
</dbReference>
<dbReference type="Pfam" id="PF00069">
    <property type="entry name" value="Pkinase"/>
    <property type="match status" value="1"/>
</dbReference>
<keyword evidence="5" id="KW-1185">Reference proteome</keyword>